<proteinExistence type="predicted"/>
<protein>
    <recommendedName>
        <fullName evidence="2">PEGA domain-containing protein</fullName>
    </recommendedName>
</protein>
<dbReference type="PROSITE" id="PS51257">
    <property type="entry name" value="PROKAR_LIPOPROTEIN"/>
    <property type="match status" value="1"/>
</dbReference>
<gene>
    <name evidence="3" type="ORF">MIZ01_0683</name>
</gene>
<dbReference type="AlphaFoldDB" id="A0AAN2BYN2"/>
<feature type="chain" id="PRO_5042854308" description="PEGA domain-containing protein" evidence="1">
    <location>
        <begin position="19"/>
        <end position="321"/>
    </location>
</feature>
<dbReference type="Proteomes" id="UP001320326">
    <property type="component" value="Chromosome"/>
</dbReference>
<name>A0AAN2BYN2_9PROT</name>
<keyword evidence="4" id="KW-1185">Reference proteome</keyword>
<feature type="signal peptide" evidence="1">
    <location>
        <begin position="1"/>
        <end position="18"/>
    </location>
</feature>
<organism evidence="3 4">
    <name type="scientific">Sideroxyarcus emersonii</name>
    <dbReference type="NCBI Taxonomy" id="2764705"/>
    <lineage>
        <taxon>Bacteria</taxon>
        <taxon>Pseudomonadati</taxon>
        <taxon>Pseudomonadota</taxon>
        <taxon>Betaproteobacteria</taxon>
        <taxon>Nitrosomonadales</taxon>
        <taxon>Gallionellaceae</taxon>
        <taxon>Sideroxyarcus</taxon>
    </lineage>
</organism>
<feature type="domain" description="PEGA" evidence="2">
    <location>
        <begin position="255"/>
        <end position="320"/>
    </location>
</feature>
<keyword evidence="1" id="KW-0732">Signal</keyword>
<accession>A0AAN2BYN2</accession>
<evidence type="ECO:0000313" key="4">
    <source>
        <dbReference type="Proteomes" id="UP001320326"/>
    </source>
</evidence>
<dbReference type="KEGG" id="seme:MIZ01_0683"/>
<evidence type="ECO:0000313" key="3">
    <source>
        <dbReference type="EMBL" id="BCK86917.1"/>
    </source>
</evidence>
<sequence>MKRFVLYVLSIMTAVALAGCATFMNNEIHVSPEKANPNASKVKYPASIRIAGYVDGRNVGNPRKIGISEERVLGLSVPEIILDQDVTDVVTSSLRRRLDDAGIQVLEKDDAGAMFELSGVVKELRYDVKTRDHISIKLETTLKEIATGKVVWSGEVEQKDERFAGVSGNSKGDIADYLKQQVGIVTSKTTEAIDSVLVATRPDLFNLTPGAKLIPGVKVFVTPEAAASVQPAVVPVPAPALSAADDSRQAASANGVLVLTTVPTRAKVYVDGVYFGMSPLNVEVEPGVHAVVAKLKGYKSASEKVSIRKAEKTELELTLEH</sequence>
<dbReference type="EMBL" id="AP023423">
    <property type="protein sequence ID" value="BCK86917.1"/>
    <property type="molecule type" value="Genomic_DNA"/>
</dbReference>
<dbReference type="Pfam" id="PF08308">
    <property type="entry name" value="PEGA"/>
    <property type="match status" value="1"/>
</dbReference>
<dbReference type="InterPro" id="IPR013229">
    <property type="entry name" value="PEGA"/>
</dbReference>
<evidence type="ECO:0000256" key="1">
    <source>
        <dbReference type="SAM" id="SignalP"/>
    </source>
</evidence>
<evidence type="ECO:0000259" key="2">
    <source>
        <dbReference type="Pfam" id="PF08308"/>
    </source>
</evidence>
<reference evidence="3 4" key="1">
    <citation type="journal article" date="2022" name="Int. J. Syst. Evol. Microbiol.">
        <title>&lt;i&gt;Sideroxyarcus emersonii&lt;/i&gt; gen. nov. sp. nov., a neutrophilic, microaerobic iron- and thiosulfate-oxidizing bacterium isolated from iron-rich wetland sediment.</title>
        <authorList>
            <person name="Kato S."/>
            <person name="Itoh T."/>
            <person name="Iino T."/>
            <person name="Ohkuma M."/>
        </authorList>
    </citation>
    <scope>NUCLEOTIDE SEQUENCE [LARGE SCALE GENOMIC DNA]</scope>
    <source>
        <strain evidence="3 4">MIZ01</strain>
    </source>
</reference>